<feature type="transmembrane region" description="Helical" evidence="1">
    <location>
        <begin position="92"/>
        <end position="112"/>
    </location>
</feature>
<keyword evidence="1" id="KW-0812">Transmembrane</keyword>
<keyword evidence="1" id="KW-0472">Membrane</keyword>
<proteinExistence type="predicted"/>
<evidence type="ECO:0000313" key="3">
    <source>
        <dbReference type="Proteomes" id="UP001342826"/>
    </source>
</evidence>
<feature type="transmembrane region" description="Helical" evidence="1">
    <location>
        <begin position="12"/>
        <end position="30"/>
    </location>
</feature>
<accession>A0ABU6NUV5</accession>
<evidence type="ECO:0000256" key="1">
    <source>
        <dbReference type="SAM" id="Phobius"/>
    </source>
</evidence>
<comment type="caution">
    <text evidence="2">The sequence shown here is derived from an EMBL/GenBank/DDBJ whole genome shotgun (WGS) entry which is preliminary data.</text>
</comment>
<keyword evidence="3" id="KW-1185">Reference proteome</keyword>
<sequence>MKVHLEKRFHYLFTGESFAVIMFIFLSFLLNKVYPSLKLYSLYSFWCSFFLLEFLLVQGSMYWYSKWNRLRKENISVTPVQIVQRLEKLKRWNIWLIIIIPVSFFIDFFTYYPSLPSGGLSIAGFIYIFAILEYINYFHIQLSYDNSADIRYLLKHKRLKQACLSKDFERIK</sequence>
<gene>
    <name evidence="2" type="ORF">P9271_01305</name>
</gene>
<protein>
    <submittedName>
        <fullName evidence="2">General stress protein</fullName>
    </submittedName>
</protein>
<feature type="transmembrane region" description="Helical" evidence="1">
    <location>
        <begin position="42"/>
        <end position="64"/>
    </location>
</feature>
<dbReference type="RefSeq" id="WP_328014654.1">
    <property type="nucleotide sequence ID" value="NZ_JARTFS010000001.1"/>
</dbReference>
<evidence type="ECO:0000313" key="2">
    <source>
        <dbReference type="EMBL" id="MED4399999.1"/>
    </source>
</evidence>
<dbReference type="Proteomes" id="UP001342826">
    <property type="component" value="Unassembled WGS sequence"/>
</dbReference>
<dbReference type="EMBL" id="JARTFS010000001">
    <property type="protein sequence ID" value="MED4399999.1"/>
    <property type="molecule type" value="Genomic_DNA"/>
</dbReference>
<name>A0ABU6NUV5_9BACI</name>
<feature type="transmembrane region" description="Helical" evidence="1">
    <location>
        <begin position="118"/>
        <end position="137"/>
    </location>
</feature>
<keyword evidence="1" id="KW-1133">Transmembrane helix</keyword>
<reference evidence="2 3" key="1">
    <citation type="submission" date="2023-03" db="EMBL/GenBank/DDBJ databases">
        <title>Bacillus Genome Sequencing.</title>
        <authorList>
            <person name="Dunlap C."/>
        </authorList>
    </citation>
    <scope>NUCLEOTIDE SEQUENCE [LARGE SCALE GENOMIC DNA]</scope>
    <source>
        <strain evidence="2 3">NRS-1717</strain>
    </source>
</reference>
<organism evidence="2 3">
    <name type="scientific">Metabacillus fastidiosus</name>
    <dbReference type="NCBI Taxonomy" id="1458"/>
    <lineage>
        <taxon>Bacteria</taxon>
        <taxon>Bacillati</taxon>
        <taxon>Bacillota</taxon>
        <taxon>Bacilli</taxon>
        <taxon>Bacillales</taxon>
        <taxon>Bacillaceae</taxon>
        <taxon>Metabacillus</taxon>
    </lineage>
</organism>